<feature type="transmembrane region" description="Helical" evidence="1">
    <location>
        <begin position="108"/>
        <end position="126"/>
    </location>
</feature>
<keyword evidence="3" id="KW-1185">Reference proteome</keyword>
<keyword evidence="1" id="KW-1133">Transmembrane helix</keyword>
<dbReference type="InterPro" id="IPR014617">
    <property type="entry name" value="YphA_Bacsu"/>
</dbReference>
<name>A0ABQ4K875_9BACI</name>
<keyword evidence="1" id="KW-0472">Membrane</keyword>
<evidence type="ECO:0000256" key="1">
    <source>
        <dbReference type="SAM" id="Phobius"/>
    </source>
</evidence>
<evidence type="ECO:0000313" key="3">
    <source>
        <dbReference type="Proteomes" id="UP000680279"/>
    </source>
</evidence>
<evidence type="ECO:0000313" key="2">
    <source>
        <dbReference type="EMBL" id="GIN21043.1"/>
    </source>
</evidence>
<comment type="caution">
    <text evidence="2">The sequence shown here is derived from an EMBL/GenBank/DDBJ whole genome shotgun (WGS) entry which is preliminary data.</text>
</comment>
<feature type="transmembrane region" description="Helical" evidence="1">
    <location>
        <begin position="77"/>
        <end position="96"/>
    </location>
</feature>
<gene>
    <name evidence="2" type="ORF">J1TS3_21770</name>
</gene>
<reference evidence="2 3" key="1">
    <citation type="submission" date="2021-03" db="EMBL/GenBank/DDBJ databases">
        <title>Antimicrobial resistance genes in bacteria isolated from Japanese honey, and their potential for conferring macrolide and lincosamide resistance in the American foulbrood pathogen Paenibacillus larvae.</title>
        <authorList>
            <person name="Okamoto M."/>
            <person name="Kumagai M."/>
            <person name="Kanamori H."/>
            <person name="Takamatsu D."/>
        </authorList>
    </citation>
    <scope>NUCLEOTIDE SEQUENCE [LARGE SCALE GENOMIC DNA]</scope>
    <source>
        <strain evidence="2 3">J1TS3</strain>
    </source>
</reference>
<dbReference type="EMBL" id="BOQT01000007">
    <property type="protein sequence ID" value="GIN21043.1"/>
    <property type="molecule type" value="Genomic_DNA"/>
</dbReference>
<feature type="transmembrane region" description="Helical" evidence="1">
    <location>
        <begin position="133"/>
        <end position="155"/>
    </location>
</feature>
<organism evidence="2 3">
    <name type="scientific">Siminovitchia fordii</name>
    <dbReference type="NCBI Taxonomy" id="254759"/>
    <lineage>
        <taxon>Bacteria</taxon>
        <taxon>Bacillati</taxon>
        <taxon>Bacillota</taxon>
        <taxon>Bacilli</taxon>
        <taxon>Bacillales</taxon>
        <taxon>Bacillaceae</taxon>
        <taxon>Siminovitchia</taxon>
    </lineage>
</organism>
<sequence length="204" mass="23242">MPGILFLFMAWGVWITATFILDKKEPLRLPAAMVSLMLIILHPKTLTISFFQIGASSFILMCSAYLLVYQGTWLKKIYLFFSVMIIMFGYVGFYLLELYDPVWVLVDRKFLLSIGLFCIGWILYPASIQYRCAAIVIGSLQGEVFLSIFLSKWKIPYTIGSNDYLDVFALTVSAFFTVHTAGKILLAVKRSLEGKFKGKKQMVH</sequence>
<feature type="transmembrane region" description="Helical" evidence="1">
    <location>
        <begin position="167"/>
        <end position="188"/>
    </location>
</feature>
<keyword evidence="1" id="KW-0812">Transmembrane</keyword>
<dbReference type="Pfam" id="PF24124">
    <property type="entry name" value="YphA"/>
    <property type="match status" value="1"/>
</dbReference>
<proteinExistence type="predicted"/>
<dbReference type="Proteomes" id="UP000680279">
    <property type="component" value="Unassembled WGS sequence"/>
</dbReference>
<dbReference type="RefSeq" id="WP_144516651.1">
    <property type="nucleotide sequence ID" value="NZ_BOQT01000007.1"/>
</dbReference>
<accession>A0ABQ4K875</accession>
<protein>
    <submittedName>
        <fullName evidence="2">Uncharacterized protein</fullName>
    </submittedName>
</protein>
<feature type="transmembrane region" description="Helical" evidence="1">
    <location>
        <begin position="46"/>
        <end position="68"/>
    </location>
</feature>
<dbReference type="PIRSF" id="PIRSF036710">
    <property type="entry name" value="YphA_Bacsu"/>
    <property type="match status" value="1"/>
</dbReference>